<gene>
    <name evidence="2" type="ORF">DJ017_02710</name>
</gene>
<keyword evidence="1" id="KW-0732">Signal</keyword>
<accession>A0A328AF64</accession>
<dbReference type="RefSeq" id="WP_111527265.1">
    <property type="nucleotide sequence ID" value="NZ_JBHRSG010000005.1"/>
</dbReference>
<reference evidence="3" key="1">
    <citation type="submission" date="2018-05" db="EMBL/GenBank/DDBJ databases">
        <authorList>
            <person name="Li X."/>
        </authorList>
    </citation>
    <scope>NUCLEOTIDE SEQUENCE [LARGE SCALE GENOMIC DNA]</scope>
    <source>
        <strain evidence="3">LX32</strain>
    </source>
</reference>
<evidence type="ECO:0000256" key="1">
    <source>
        <dbReference type="SAM" id="SignalP"/>
    </source>
</evidence>
<name>A0A328AF64_9CAUL</name>
<evidence type="ECO:0008006" key="4">
    <source>
        <dbReference type="Google" id="ProtNLM"/>
    </source>
</evidence>
<comment type="caution">
    <text evidence="2">The sequence shown here is derived from an EMBL/GenBank/DDBJ whole genome shotgun (WGS) entry which is preliminary data.</text>
</comment>
<keyword evidence="3" id="KW-1185">Reference proteome</keyword>
<feature type="signal peptide" evidence="1">
    <location>
        <begin position="1"/>
        <end position="21"/>
    </location>
</feature>
<evidence type="ECO:0000313" key="3">
    <source>
        <dbReference type="Proteomes" id="UP000249254"/>
    </source>
</evidence>
<protein>
    <recommendedName>
        <fullName evidence="4">UrcA family protein</fullName>
    </recommendedName>
</protein>
<sequence length="91" mass="9267">MRNLAEISATASLFGCALVYAAQTTAAQAAPVDYAAQDAALARELVEVGVWVSRPLAQCYARELAVDGLQDGSEPARALACDGGALSPTVG</sequence>
<dbReference type="Proteomes" id="UP000249254">
    <property type="component" value="Unassembled WGS sequence"/>
</dbReference>
<feature type="chain" id="PRO_5016322926" description="UrcA family protein" evidence="1">
    <location>
        <begin position="22"/>
        <end position="91"/>
    </location>
</feature>
<evidence type="ECO:0000313" key="2">
    <source>
        <dbReference type="EMBL" id="RAK53513.1"/>
    </source>
</evidence>
<organism evidence="2 3">
    <name type="scientific">Phenylobacterium soli</name>
    <dbReference type="NCBI Taxonomy" id="2170551"/>
    <lineage>
        <taxon>Bacteria</taxon>
        <taxon>Pseudomonadati</taxon>
        <taxon>Pseudomonadota</taxon>
        <taxon>Alphaproteobacteria</taxon>
        <taxon>Caulobacterales</taxon>
        <taxon>Caulobacteraceae</taxon>
        <taxon>Phenylobacterium</taxon>
    </lineage>
</organism>
<dbReference type="EMBL" id="QFYQ01000001">
    <property type="protein sequence ID" value="RAK53513.1"/>
    <property type="molecule type" value="Genomic_DNA"/>
</dbReference>
<proteinExistence type="predicted"/>
<dbReference type="AlphaFoldDB" id="A0A328AF64"/>